<dbReference type="InterPro" id="IPR006665">
    <property type="entry name" value="OmpA-like"/>
</dbReference>
<name>A0ABT7SNZ3_9GAMM</name>
<dbReference type="CDD" id="cd07185">
    <property type="entry name" value="OmpA_C-like"/>
    <property type="match status" value="1"/>
</dbReference>
<dbReference type="Proteomes" id="UP001241056">
    <property type="component" value="Unassembled WGS sequence"/>
</dbReference>
<organism evidence="4 5">
    <name type="scientific">Thiopseudomonas acetoxidans</name>
    <dbReference type="NCBI Taxonomy" id="3041622"/>
    <lineage>
        <taxon>Bacteria</taxon>
        <taxon>Pseudomonadati</taxon>
        <taxon>Pseudomonadota</taxon>
        <taxon>Gammaproteobacteria</taxon>
        <taxon>Pseudomonadales</taxon>
        <taxon>Pseudomonadaceae</taxon>
        <taxon>Thiopseudomonas</taxon>
    </lineage>
</organism>
<gene>
    <name evidence="4" type="ORF">QEZ41_06420</name>
</gene>
<evidence type="ECO:0000259" key="3">
    <source>
        <dbReference type="PROSITE" id="PS51123"/>
    </source>
</evidence>
<dbReference type="Gene3D" id="2.60.40.2540">
    <property type="match status" value="1"/>
</dbReference>
<feature type="domain" description="OmpA-like" evidence="3">
    <location>
        <begin position="166"/>
        <end position="283"/>
    </location>
</feature>
<dbReference type="RefSeq" id="WP_289410568.1">
    <property type="nucleotide sequence ID" value="NZ_JAUCDY010000006.1"/>
</dbReference>
<sequence>MCFKRLLSIVFVVTPALAQAITFQTRIEDVQWQVEGDRFECRLTQPIKDFGGGLFVRRAGEKAIFRIQAQEAWLSRGNAQLYAAAAPWQPAASDLQLGTVAVTRDERALESNQTQAGRLLSGLLEGRSPVVRHRTVQGEPLEVRVLPTNFAQAYDDYLKCTANLLPVNYDQIKQSIVRFDSGYELSEQTRKHLDVLLEYMAEDKTVNRVLLDGHSDSSGDRLLNRDVSRRRALAVQAYLMAKGIPEEDFVIRFHGERYPLKPNTNAANRAENRRVSIRLERIDEETRALMEKIGANSE</sequence>
<keyword evidence="5" id="KW-1185">Reference proteome</keyword>
<dbReference type="Pfam" id="PF18393">
    <property type="entry name" value="MotY_N"/>
    <property type="match status" value="1"/>
</dbReference>
<feature type="chain" id="PRO_5047217320" evidence="2">
    <location>
        <begin position="21"/>
        <end position="298"/>
    </location>
</feature>
<dbReference type="EMBL" id="JAUCDY010000006">
    <property type="protein sequence ID" value="MDM7857910.1"/>
    <property type="molecule type" value="Genomic_DNA"/>
</dbReference>
<dbReference type="PRINTS" id="PR01023">
    <property type="entry name" value="NAFLGMOTY"/>
</dbReference>
<keyword evidence="2" id="KW-0732">Signal</keyword>
<proteinExistence type="predicted"/>
<evidence type="ECO:0000256" key="2">
    <source>
        <dbReference type="SAM" id="SignalP"/>
    </source>
</evidence>
<comment type="caution">
    <text evidence="4">The sequence shown here is derived from an EMBL/GenBank/DDBJ whole genome shotgun (WGS) entry which is preliminary data.</text>
</comment>
<evidence type="ECO:0000256" key="1">
    <source>
        <dbReference type="PROSITE-ProRule" id="PRU00473"/>
    </source>
</evidence>
<feature type="signal peptide" evidence="2">
    <location>
        <begin position="1"/>
        <end position="20"/>
    </location>
</feature>
<dbReference type="PANTHER" id="PTHR30329:SF17">
    <property type="entry name" value="LIPOPROTEIN YFIB-RELATED"/>
    <property type="match status" value="1"/>
</dbReference>
<dbReference type="PANTHER" id="PTHR30329">
    <property type="entry name" value="STATOR ELEMENT OF FLAGELLAR MOTOR COMPLEX"/>
    <property type="match status" value="1"/>
</dbReference>
<dbReference type="PROSITE" id="PS51123">
    <property type="entry name" value="OMPA_2"/>
    <property type="match status" value="1"/>
</dbReference>
<protein>
    <submittedName>
        <fullName evidence="4">OmpA family protein</fullName>
    </submittedName>
</protein>
<dbReference type="Gene3D" id="3.30.1330.60">
    <property type="entry name" value="OmpA-like domain"/>
    <property type="match status" value="1"/>
</dbReference>
<dbReference type="InterPro" id="IPR050330">
    <property type="entry name" value="Bact_OuterMem_StrucFunc"/>
</dbReference>
<accession>A0ABT7SNZ3</accession>
<dbReference type="InterPro" id="IPR036737">
    <property type="entry name" value="OmpA-like_sf"/>
</dbReference>
<dbReference type="Pfam" id="PF00691">
    <property type="entry name" value="OmpA"/>
    <property type="match status" value="1"/>
</dbReference>
<reference evidence="4 5" key="1">
    <citation type="submission" date="2023-06" db="EMBL/GenBank/DDBJ databases">
        <title>Thiopseudomonas sp. CY1220 draft genome sequence.</title>
        <authorList>
            <person name="Zhao G."/>
            <person name="An M."/>
        </authorList>
    </citation>
    <scope>NUCLEOTIDE SEQUENCE [LARGE SCALE GENOMIC DNA]</scope>
    <source>
        <strain evidence="4 5">CY1220</strain>
    </source>
</reference>
<evidence type="ECO:0000313" key="5">
    <source>
        <dbReference type="Proteomes" id="UP001241056"/>
    </source>
</evidence>
<evidence type="ECO:0000313" key="4">
    <source>
        <dbReference type="EMBL" id="MDM7857910.1"/>
    </source>
</evidence>
<keyword evidence="1" id="KW-0472">Membrane</keyword>
<dbReference type="SUPFAM" id="SSF103088">
    <property type="entry name" value="OmpA-like"/>
    <property type="match status" value="1"/>
</dbReference>
<dbReference type="InterPro" id="IPR041544">
    <property type="entry name" value="MotY_N"/>
</dbReference>